<dbReference type="OrthoDB" id="941679at2759"/>
<evidence type="ECO:0000256" key="3">
    <source>
        <dbReference type="ARBA" id="ARBA00022801"/>
    </source>
</evidence>
<dbReference type="GO" id="GO:0005576">
    <property type="term" value="C:extracellular region"/>
    <property type="evidence" value="ECO:0007669"/>
    <property type="project" value="TreeGrafter"/>
</dbReference>
<dbReference type="GO" id="GO:0009277">
    <property type="term" value="C:fungal-type cell wall"/>
    <property type="evidence" value="ECO:0007669"/>
    <property type="project" value="TreeGrafter"/>
</dbReference>
<evidence type="ECO:0000256" key="1">
    <source>
        <dbReference type="ARBA" id="ARBA00004196"/>
    </source>
</evidence>
<dbReference type="InterPro" id="IPR050732">
    <property type="entry name" value="Beta-glucan_modifiers"/>
</dbReference>
<comment type="similarity">
    <text evidence="2">Belongs to the glycosyl hydrolase 17 family.</text>
</comment>
<evidence type="ECO:0000313" key="7">
    <source>
        <dbReference type="Proteomes" id="UP000054481"/>
    </source>
</evidence>
<organism evidence="6 7">
    <name type="scientific">Hirsutella minnesotensis 3608</name>
    <dbReference type="NCBI Taxonomy" id="1043627"/>
    <lineage>
        <taxon>Eukaryota</taxon>
        <taxon>Fungi</taxon>
        <taxon>Dikarya</taxon>
        <taxon>Ascomycota</taxon>
        <taxon>Pezizomycotina</taxon>
        <taxon>Sordariomycetes</taxon>
        <taxon>Hypocreomycetidae</taxon>
        <taxon>Hypocreales</taxon>
        <taxon>Ophiocordycipitaceae</taxon>
        <taxon>Hirsutella</taxon>
    </lineage>
</organism>
<dbReference type="Proteomes" id="UP000054481">
    <property type="component" value="Unassembled WGS sequence"/>
</dbReference>
<comment type="subcellular location">
    <subcellularLocation>
        <location evidence="1">Cell envelope</location>
    </subcellularLocation>
</comment>
<dbReference type="GO" id="GO:0071555">
    <property type="term" value="P:cell wall organization"/>
    <property type="evidence" value="ECO:0007669"/>
    <property type="project" value="TreeGrafter"/>
</dbReference>
<evidence type="ECO:0000256" key="4">
    <source>
        <dbReference type="SAM" id="MobiDB-lite"/>
    </source>
</evidence>
<feature type="signal peptide" evidence="5">
    <location>
        <begin position="1"/>
        <end position="18"/>
    </location>
</feature>
<evidence type="ECO:0000256" key="5">
    <source>
        <dbReference type="SAM" id="SignalP"/>
    </source>
</evidence>
<dbReference type="InterPro" id="IPR017853">
    <property type="entry name" value="GH"/>
</dbReference>
<dbReference type="Gene3D" id="3.20.20.80">
    <property type="entry name" value="Glycosidases"/>
    <property type="match status" value="2"/>
</dbReference>
<feature type="region of interest" description="Disordered" evidence="4">
    <location>
        <begin position="156"/>
        <end position="185"/>
    </location>
</feature>
<keyword evidence="5" id="KW-0732">Signal</keyword>
<proteinExistence type="inferred from homology"/>
<sequence length="516" mass="55169">MVRSQLLLSGLALGPLAAGRPAGSQLDPEGDAVVIYDPNVPAPTRVPEVFTIVNRLGQRVGSVVENVMIVPSPGPNVVVPSAQQDVFYRVEGQRGVVPTAVAATARPFPVAPLAPGLFPGVQQAQHLPATPIAQTQVQPYRPQYIPGLQHGQAFEHGKGFGGSSSSSDDGHFFRPQFVPRPQGAPPKAIATPIRVPQIQTYVPKLAVPPVRPVPFTPRPSLYGSSAGLAKGPSRVNPFNGTLDAFDVPPPAGRSFGISYAPYSANHACKSRDEIRNDFGQFGPRYGTVRIYGTDCDQVRSVCDAAKSNGMRVMLGVWNPNDVVNEINRIVTGVGGDWGLVHTVSVGNELVNNHQATPSEIVRAVSEARAILRRAGYTGPVVTVDTFKAYLAHPELARGSDYCAINAHAFFDPTVAAPHAGDWLYRTVNDVQSVCGPKRVIVTESGWPHRGDPNGLAIPSLVNQRFAMDSIKRKFAATPDKVVLFSAFNDLWKSKAAATFNADQYWGIGGAISSSDR</sequence>
<accession>A0A0F8A5Z5</accession>
<name>A0A0F8A5Z5_9HYPO</name>
<keyword evidence="7" id="KW-1185">Reference proteome</keyword>
<dbReference type="SUPFAM" id="SSF51445">
    <property type="entry name" value="(Trans)glycosidases"/>
    <property type="match status" value="1"/>
</dbReference>
<dbReference type="AlphaFoldDB" id="A0A0F8A5Z5"/>
<protein>
    <submittedName>
        <fullName evidence="6">Uncharacterized protein</fullName>
    </submittedName>
</protein>
<evidence type="ECO:0000313" key="6">
    <source>
        <dbReference type="EMBL" id="KJZ76189.1"/>
    </source>
</evidence>
<feature type="chain" id="PRO_5002526631" evidence="5">
    <location>
        <begin position="19"/>
        <end position="516"/>
    </location>
</feature>
<evidence type="ECO:0000256" key="2">
    <source>
        <dbReference type="ARBA" id="ARBA00008773"/>
    </source>
</evidence>
<dbReference type="GO" id="GO:0009986">
    <property type="term" value="C:cell surface"/>
    <property type="evidence" value="ECO:0007669"/>
    <property type="project" value="TreeGrafter"/>
</dbReference>
<dbReference type="EMBL" id="KQ030512">
    <property type="protein sequence ID" value="KJZ76189.1"/>
    <property type="molecule type" value="Genomic_DNA"/>
</dbReference>
<gene>
    <name evidence="6" type="ORF">HIM_04271</name>
</gene>
<dbReference type="PANTHER" id="PTHR16631:SF14">
    <property type="entry name" value="FAMILY 17 GLUCOSIDASE SCW10-RELATED"/>
    <property type="match status" value="1"/>
</dbReference>
<keyword evidence="3" id="KW-0378">Hydrolase</keyword>
<reference evidence="6 7" key="1">
    <citation type="journal article" date="2014" name="Genome Biol. Evol.">
        <title>Comparative genomics and transcriptomics analyses reveal divergent lifestyle features of nematode endoparasitic fungus Hirsutella minnesotensis.</title>
        <authorList>
            <person name="Lai Y."/>
            <person name="Liu K."/>
            <person name="Zhang X."/>
            <person name="Zhang X."/>
            <person name="Li K."/>
            <person name="Wang N."/>
            <person name="Shu C."/>
            <person name="Wu Y."/>
            <person name="Wang C."/>
            <person name="Bushley K.E."/>
            <person name="Xiang M."/>
            <person name="Liu X."/>
        </authorList>
    </citation>
    <scope>NUCLEOTIDE SEQUENCE [LARGE SCALE GENOMIC DNA]</scope>
    <source>
        <strain evidence="6 7">3608</strain>
    </source>
</reference>
<dbReference type="GO" id="GO:0042973">
    <property type="term" value="F:glucan endo-1,3-beta-D-glucosidase activity"/>
    <property type="evidence" value="ECO:0007669"/>
    <property type="project" value="TreeGrafter"/>
</dbReference>
<dbReference type="PANTHER" id="PTHR16631">
    <property type="entry name" value="GLUCAN 1,3-BETA-GLUCOSIDASE"/>
    <property type="match status" value="1"/>
</dbReference>